<dbReference type="RefSeq" id="XP_025597462.1">
    <property type="nucleotide sequence ID" value="XM_025740969.1"/>
</dbReference>
<evidence type="ECO:0000256" key="10">
    <source>
        <dbReference type="ARBA" id="ARBA00045008"/>
    </source>
</evidence>
<dbReference type="STRING" id="58919.A0A316ZAF8"/>
<feature type="non-terminal residue" evidence="14">
    <location>
        <position position="784"/>
    </location>
</feature>
<evidence type="ECO:0000256" key="6">
    <source>
        <dbReference type="ARBA" id="ARBA00022840"/>
    </source>
</evidence>
<dbReference type="InterPro" id="IPR045028">
    <property type="entry name" value="DinG/Rad3-like"/>
</dbReference>
<dbReference type="EMBL" id="KZ819296">
    <property type="protein sequence ID" value="PWN97183.1"/>
    <property type="molecule type" value="Genomic_DNA"/>
</dbReference>
<dbReference type="SMART" id="SM00488">
    <property type="entry name" value="DEXDc2"/>
    <property type="match status" value="1"/>
</dbReference>
<evidence type="ECO:0000259" key="13">
    <source>
        <dbReference type="PROSITE" id="PS51193"/>
    </source>
</evidence>
<dbReference type="GO" id="GO:0003678">
    <property type="term" value="F:DNA helicase activity"/>
    <property type="evidence" value="ECO:0007669"/>
    <property type="project" value="InterPro"/>
</dbReference>
<dbReference type="GO" id="GO:0005524">
    <property type="term" value="F:ATP binding"/>
    <property type="evidence" value="ECO:0007669"/>
    <property type="project" value="UniProtKB-KW"/>
</dbReference>
<dbReference type="GO" id="GO:0003677">
    <property type="term" value="F:DNA binding"/>
    <property type="evidence" value="ECO:0007669"/>
    <property type="project" value="InterPro"/>
</dbReference>
<feature type="region of interest" description="Disordered" evidence="12">
    <location>
        <begin position="134"/>
        <end position="190"/>
    </location>
</feature>
<dbReference type="AlphaFoldDB" id="A0A316ZAF8"/>
<evidence type="ECO:0000256" key="4">
    <source>
        <dbReference type="ARBA" id="ARBA00022741"/>
    </source>
</evidence>
<evidence type="ECO:0000256" key="7">
    <source>
        <dbReference type="ARBA" id="ARBA00023306"/>
    </source>
</evidence>
<evidence type="ECO:0000256" key="8">
    <source>
        <dbReference type="ARBA" id="ARBA00029709"/>
    </source>
</evidence>
<dbReference type="PANTHER" id="PTHR11472:SF41">
    <property type="entry name" value="ATP-DEPENDENT DNA HELICASE DDX11-RELATED"/>
    <property type="match status" value="1"/>
</dbReference>
<dbReference type="OrthoDB" id="267079at2759"/>
<protein>
    <recommendedName>
        <fullName evidence="3">ATP-dependent DNA helicase CHL1</fullName>
    </recommendedName>
    <alternativeName>
        <fullName evidence="2">ATP-dependent DNA helicase chl1</fullName>
    </alternativeName>
    <alternativeName>
        <fullName evidence="8">Chromosome loss protein 1</fullName>
    </alternativeName>
    <alternativeName>
        <fullName evidence="9 10">DNA 5'-3' helicase CHL1</fullName>
    </alternativeName>
</protein>
<dbReference type="GO" id="GO:0034085">
    <property type="term" value="P:establishment of sister chromatid cohesion"/>
    <property type="evidence" value="ECO:0007669"/>
    <property type="project" value="TreeGrafter"/>
</dbReference>
<evidence type="ECO:0000313" key="14">
    <source>
        <dbReference type="EMBL" id="PWN97183.1"/>
    </source>
</evidence>
<proteinExistence type="predicted"/>
<dbReference type="GO" id="GO:0016818">
    <property type="term" value="F:hydrolase activity, acting on acid anhydrides, in phosphorus-containing anhydrides"/>
    <property type="evidence" value="ECO:0007669"/>
    <property type="project" value="InterPro"/>
</dbReference>
<keyword evidence="5" id="KW-0378">Hydrolase</keyword>
<dbReference type="InterPro" id="IPR027417">
    <property type="entry name" value="P-loop_NTPase"/>
</dbReference>
<dbReference type="GeneID" id="37268513"/>
<dbReference type="InterPro" id="IPR013020">
    <property type="entry name" value="Rad3/Chl1-like"/>
</dbReference>
<comment type="function">
    <text evidence="11">ATP-dependent DNA helicase important for chromosome transmission and normal cell cycle progression in G(2)/M. May have a role in changing DNA topology to allow the loading of proteins involved in maintaining sister chromatid cohesion in the vicinity of the centromeres. Has a specific role in chromosome segregation during meiosis II.</text>
</comment>
<keyword evidence="6" id="KW-0067">ATP-binding</keyword>
<evidence type="ECO:0000256" key="11">
    <source>
        <dbReference type="ARBA" id="ARBA00045702"/>
    </source>
</evidence>
<dbReference type="PROSITE" id="PS51193">
    <property type="entry name" value="HELICASE_ATP_BIND_2"/>
    <property type="match status" value="1"/>
</dbReference>
<dbReference type="Pfam" id="PF06733">
    <property type="entry name" value="DEAD_2"/>
    <property type="match status" value="1"/>
</dbReference>
<dbReference type="PANTHER" id="PTHR11472">
    <property type="entry name" value="DNA REPAIR DEAD HELICASE RAD3/XP-D SUBFAMILY MEMBER"/>
    <property type="match status" value="1"/>
</dbReference>
<reference evidence="14 15" key="1">
    <citation type="journal article" date="2018" name="Mol. Biol. Evol.">
        <title>Broad Genomic Sampling Reveals a Smut Pathogenic Ancestry of the Fungal Clade Ustilaginomycotina.</title>
        <authorList>
            <person name="Kijpornyongpan T."/>
            <person name="Mondo S.J."/>
            <person name="Barry K."/>
            <person name="Sandor L."/>
            <person name="Lee J."/>
            <person name="Lipzen A."/>
            <person name="Pangilinan J."/>
            <person name="LaButti K."/>
            <person name="Hainaut M."/>
            <person name="Henrissat B."/>
            <person name="Grigoriev I.V."/>
            <person name="Spatafora J.W."/>
            <person name="Aime M.C."/>
        </authorList>
    </citation>
    <scope>NUCLEOTIDE SEQUENCE [LARGE SCALE GENOMIC DNA]</scope>
    <source>
        <strain evidence="14 15">MCA 4186</strain>
    </source>
</reference>
<evidence type="ECO:0000256" key="12">
    <source>
        <dbReference type="SAM" id="MobiDB-lite"/>
    </source>
</evidence>
<keyword evidence="4" id="KW-0547">Nucleotide-binding</keyword>
<organism evidence="14 15">
    <name type="scientific">Tilletiopsis washingtonensis</name>
    <dbReference type="NCBI Taxonomy" id="58919"/>
    <lineage>
        <taxon>Eukaryota</taxon>
        <taxon>Fungi</taxon>
        <taxon>Dikarya</taxon>
        <taxon>Basidiomycota</taxon>
        <taxon>Ustilaginomycotina</taxon>
        <taxon>Exobasidiomycetes</taxon>
        <taxon>Entylomatales</taxon>
        <taxon>Entylomatales incertae sedis</taxon>
        <taxon>Tilletiopsis</taxon>
    </lineage>
</organism>
<dbReference type="Proteomes" id="UP000245946">
    <property type="component" value="Unassembled WGS sequence"/>
</dbReference>
<comment type="cofactor">
    <cofactor evidence="1">
        <name>[4Fe-4S] cluster</name>
        <dbReference type="ChEBI" id="CHEBI:49883"/>
    </cofactor>
</comment>
<evidence type="ECO:0000256" key="9">
    <source>
        <dbReference type="ARBA" id="ARBA00044998"/>
    </source>
</evidence>
<accession>A0A316ZAF8</accession>
<evidence type="ECO:0000313" key="15">
    <source>
        <dbReference type="Proteomes" id="UP000245946"/>
    </source>
</evidence>
<dbReference type="Gene3D" id="3.40.50.300">
    <property type="entry name" value="P-loop containing nucleotide triphosphate hydrolases"/>
    <property type="match status" value="3"/>
</dbReference>
<name>A0A316ZAF8_9BASI</name>
<sequence length="784" mass="85424">MLPLFGTSTGDAGLEAQQLASAAFAFPYAAAYPMQIDLMRAIFRAIEAGQVGVFESPTGTGKSLSLICAAFSWLRLNKARASEGLASGAADAEGEHMTGQPDWVVAHDNEKRRQALLRYETELKERIARAREAQAREKKRAAAQAKKSEGSWKKKARSERTGDDDGDSDAFLASDYSDSEGGPSRMRTAPADDSAFLSAEVRALMAEFEARVTNAGAPRARMRWGPGAEGEDEEPETTPRIFYVSRTHSQLAQFVAELRKTRFGKTLHIVDGAAGAHDEPARSISLGSRKQMCINSEVQRVAARAGAEAMNERCRELAKGGDKGKKRCEYLPKQDDAGKAQMLDYRDRALAQVQDMEDLVALGRELHTCPYYAARTSARQAELVTLPYNLLLQPSARESLNISLAGSIVIVDEAHNLIDTILSVHSLGITSRQVAQAREQIQEYLRRFSGRLKGSNEVNLRLLLQILDGLATFSKKWAAKHAATQSSGKGKGRAAEEILTAARLIKEMGGTLDQINLVKLERYLKDSQIARKVRRPSSLSPPLSLSLFCAHAYQQVSGYADKRQAREARERQLAEGGDDAEARFTPSAISAMHAIEAFILSLANRTDDGRVLLNDETPLVSLKYQLLNPSEAFRPIVDEARAVILAGGTMEPISDFRRQLLPGLEQRFATFSCGHIIPPSNLLATVVQAGPKGVPFEFKFGNRDDSALLDELATCLVNLANVVPHGIVVFLPSYAFLAGAAARWQASGALARLGSKKKVFFEPKNAADVDGVLAEYTLAIDAPP</sequence>
<evidence type="ECO:0000256" key="3">
    <source>
        <dbReference type="ARBA" id="ARBA00017386"/>
    </source>
</evidence>
<dbReference type="InterPro" id="IPR006554">
    <property type="entry name" value="Helicase-like_DEXD_c2"/>
</dbReference>
<keyword evidence="7" id="KW-0131">Cell cycle</keyword>
<evidence type="ECO:0000256" key="5">
    <source>
        <dbReference type="ARBA" id="ARBA00022801"/>
    </source>
</evidence>
<feature type="domain" description="Helicase ATP-binding" evidence="13">
    <location>
        <begin position="21"/>
        <end position="462"/>
    </location>
</feature>
<gene>
    <name evidence="14" type="ORF">FA09DRAFT_320171</name>
</gene>
<keyword evidence="15" id="KW-1185">Reference proteome</keyword>
<dbReference type="SUPFAM" id="SSF52540">
    <property type="entry name" value="P-loop containing nucleoside triphosphate hydrolases"/>
    <property type="match status" value="1"/>
</dbReference>
<dbReference type="InterPro" id="IPR010614">
    <property type="entry name" value="RAD3-like_helicase_DEAD"/>
</dbReference>
<evidence type="ECO:0000256" key="1">
    <source>
        <dbReference type="ARBA" id="ARBA00001966"/>
    </source>
</evidence>
<evidence type="ECO:0000256" key="2">
    <source>
        <dbReference type="ARBA" id="ARBA00016387"/>
    </source>
</evidence>
<dbReference type="InterPro" id="IPR014013">
    <property type="entry name" value="Helic_SF1/SF2_ATP-bd_DinG/Rad3"/>
</dbReference>
<dbReference type="NCBIfam" id="TIGR00604">
    <property type="entry name" value="rad3"/>
    <property type="match status" value="1"/>
</dbReference>
<dbReference type="GO" id="GO:0005634">
    <property type="term" value="C:nucleus"/>
    <property type="evidence" value="ECO:0007669"/>
    <property type="project" value="TreeGrafter"/>
</dbReference>
<feature type="compositionally biased region" description="Basic and acidic residues" evidence="12">
    <location>
        <begin position="146"/>
        <end position="163"/>
    </location>
</feature>